<evidence type="ECO:0000313" key="2">
    <source>
        <dbReference type="Proteomes" id="UP000223913"/>
    </source>
</evidence>
<sequence>MQADTVLSDLKKIVQAIDIDTEGKISYQGDLQPELNAPDATVEAKLTYQLGDLIYFRAYAGWNRARNGKMLKQVEPDHRFTGRLRSANSTRERFDHGWRVQEIERDGGILIRKGASKRYTYPGDFLREGNNMGALQTGESIRLLNRHELLEERTNGFFYIFGDTVLDLNIESNVRLYFNLRAESAHQLIAYLSENLNHWQVPFQFKCLQHPHMYDRRDAGVLYFGKQYFSIVMEVIAAGWSTLKNYLKEEVPLFTRKLTGGISFAESPVDTSESFGTSRCKIIAQGIVAAWKQEQSKESWLNYILRHIEDNYLRLEAMYLNPHSVYPYSFPNF</sequence>
<dbReference type="InterPro" id="IPR040871">
    <property type="entry name" value="HopA1"/>
</dbReference>
<gene>
    <name evidence="1" type="ORF">CRP01_40305</name>
</gene>
<dbReference type="Pfam" id="PF17914">
    <property type="entry name" value="HopA1"/>
    <property type="match status" value="1"/>
</dbReference>
<dbReference type="AlphaFoldDB" id="A0A2D0MX36"/>
<proteinExistence type="predicted"/>
<evidence type="ECO:0000313" key="1">
    <source>
        <dbReference type="EMBL" id="PHN00831.1"/>
    </source>
</evidence>
<organism evidence="1 2">
    <name type="scientific">Flavilitoribacter nigricans (strain ATCC 23147 / DSM 23189 / NBRC 102662 / NCIMB 1420 / SS-2)</name>
    <name type="common">Lewinella nigricans</name>
    <dbReference type="NCBI Taxonomy" id="1122177"/>
    <lineage>
        <taxon>Bacteria</taxon>
        <taxon>Pseudomonadati</taxon>
        <taxon>Bacteroidota</taxon>
        <taxon>Saprospiria</taxon>
        <taxon>Saprospirales</taxon>
        <taxon>Lewinellaceae</taxon>
        <taxon>Flavilitoribacter</taxon>
    </lineage>
</organism>
<protein>
    <submittedName>
        <fullName evidence="1">Uncharacterized protein</fullName>
    </submittedName>
</protein>
<dbReference type="RefSeq" id="WP_099155781.1">
    <property type="nucleotide sequence ID" value="NZ_PDUD01000073.1"/>
</dbReference>
<dbReference type="Proteomes" id="UP000223913">
    <property type="component" value="Unassembled WGS sequence"/>
</dbReference>
<dbReference type="OrthoDB" id="939976at2"/>
<comment type="caution">
    <text evidence="1">The sequence shown here is derived from an EMBL/GenBank/DDBJ whole genome shotgun (WGS) entry which is preliminary data.</text>
</comment>
<name>A0A2D0MX36_FLAN2</name>
<keyword evidence="2" id="KW-1185">Reference proteome</keyword>
<reference evidence="1 2" key="1">
    <citation type="submission" date="2017-10" db="EMBL/GenBank/DDBJ databases">
        <title>The draft genome sequence of Lewinella nigricans NBRC 102662.</title>
        <authorList>
            <person name="Wang K."/>
        </authorList>
    </citation>
    <scope>NUCLEOTIDE SEQUENCE [LARGE SCALE GENOMIC DNA]</scope>
    <source>
        <strain evidence="1 2">NBRC 102662</strain>
    </source>
</reference>
<accession>A0A2D0MX36</accession>
<dbReference type="EMBL" id="PDUD01000073">
    <property type="protein sequence ID" value="PHN00831.1"/>
    <property type="molecule type" value="Genomic_DNA"/>
</dbReference>